<dbReference type="AlphaFoldDB" id="A0A157QNU0"/>
<evidence type="ECO:0000256" key="1">
    <source>
        <dbReference type="SAM" id="MobiDB-lite"/>
    </source>
</evidence>
<dbReference type="Pfam" id="PF04717">
    <property type="entry name" value="Phage_base_V"/>
    <property type="match status" value="1"/>
</dbReference>
<dbReference type="EMBL" id="FKBS01000025">
    <property type="protein sequence ID" value="SAI47457.1"/>
    <property type="molecule type" value="Genomic_DNA"/>
</dbReference>
<feature type="region of interest" description="Disordered" evidence="1">
    <location>
        <begin position="202"/>
        <end position="250"/>
    </location>
</feature>
<organism evidence="3 4">
    <name type="scientific">Bordetella ansorpii</name>
    <dbReference type="NCBI Taxonomy" id="288768"/>
    <lineage>
        <taxon>Bacteria</taxon>
        <taxon>Pseudomonadati</taxon>
        <taxon>Pseudomonadota</taxon>
        <taxon>Betaproteobacteria</taxon>
        <taxon>Burkholderiales</taxon>
        <taxon>Alcaligenaceae</taxon>
        <taxon>Bordetella</taxon>
    </lineage>
</organism>
<dbReference type="Gene3D" id="6.20.150.10">
    <property type="match status" value="1"/>
</dbReference>
<dbReference type="NCBIfam" id="TIGR01644">
    <property type="entry name" value="phage_P2_V"/>
    <property type="match status" value="1"/>
</dbReference>
<proteinExistence type="predicted"/>
<dbReference type="InterPro" id="IPR013046">
    <property type="entry name" value="GpV/Gp45"/>
</dbReference>
<feature type="compositionally biased region" description="Polar residues" evidence="1">
    <location>
        <begin position="241"/>
        <end position="250"/>
    </location>
</feature>
<evidence type="ECO:0000313" key="3">
    <source>
        <dbReference type="EMBL" id="SAI47457.1"/>
    </source>
</evidence>
<gene>
    <name evidence="3" type="ORF">SAMEA1982600_03812</name>
</gene>
<accession>A0A157QNU0</accession>
<feature type="domain" description="Gp5/Type VI secretion system Vgr protein OB-fold" evidence="2">
    <location>
        <begin position="56"/>
        <end position="124"/>
    </location>
</feature>
<sequence length="250" mass="26425">MKTASASLTPTPATWPSAVCSSAIHKTHPVRARGPPVKMGGMDIEELARLLANLIRTGVVFAVDLQSRPALVRVASGELETNWLPYLEFRAGTTTTWDPPTVDEQVVLLCPDGEPSAGIVLRGLNSEEIQAPSASADEFVRLFPDGARITYNHATSALTAIGIKTGAIEASEKFTLQCPEILLDGRVTVTDLFSYQAGMSGQNGRGNRTAIRGDLTHEDGDLSSNGVIVHTHTHGGVQGGDSNTRGPNAS</sequence>
<dbReference type="InterPro" id="IPR006531">
    <property type="entry name" value="Gp5/Vgr_OB"/>
</dbReference>
<evidence type="ECO:0000313" key="4">
    <source>
        <dbReference type="Proteomes" id="UP000077037"/>
    </source>
</evidence>
<evidence type="ECO:0000259" key="2">
    <source>
        <dbReference type="Pfam" id="PF04717"/>
    </source>
</evidence>
<dbReference type="Gene3D" id="2.40.50.230">
    <property type="entry name" value="Gp5 N-terminal domain"/>
    <property type="match status" value="1"/>
</dbReference>
<dbReference type="InterPro" id="IPR037026">
    <property type="entry name" value="Vgr_OB-fold_dom_sf"/>
</dbReference>
<name>A0A157QNU0_9BORD</name>
<protein>
    <submittedName>
        <fullName evidence="3">Phage P2 baseplate assembly protein gpV</fullName>
    </submittedName>
</protein>
<dbReference type="Proteomes" id="UP000077037">
    <property type="component" value="Unassembled WGS sequence"/>
</dbReference>
<reference evidence="3 4" key="1">
    <citation type="submission" date="2016-03" db="EMBL/GenBank/DDBJ databases">
        <authorList>
            <consortium name="Pathogen Informatics"/>
        </authorList>
    </citation>
    <scope>NUCLEOTIDE SEQUENCE [LARGE SCALE GENOMIC DNA]</scope>
    <source>
        <strain evidence="3 4">NCTC13364</strain>
    </source>
</reference>